<sequence>MSASRESKSAGNSRQCKSAAYSWDRRSFEQHRTRVNEISPTVNMKTPTHRPHIRYNAKRWQLERERQTQIARENFILYKRLTEIMSGKLQRKYPITQPKSSCIKTR</sequence>
<proteinExistence type="inferred from homology"/>
<feature type="compositionally biased region" description="Polar residues" evidence="2">
    <location>
        <begin position="36"/>
        <end position="46"/>
    </location>
</feature>
<dbReference type="Proteomes" id="UP001627154">
    <property type="component" value="Unassembled WGS sequence"/>
</dbReference>
<accession>A0ABD2WUF5</accession>
<reference evidence="3 4" key="1">
    <citation type="journal article" date="2024" name="bioRxiv">
        <title>A reference genome for Trichogramma kaykai: A tiny desert-dwelling parasitoid wasp with competing sex-ratio distorters.</title>
        <authorList>
            <person name="Culotta J."/>
            <person name="Lindsey A.R."/>
        </authorList>
    </citation>
    <scope>NUCLEOTIDE SEQUENCE [LARGE SCALE GENOMIC DNA]</scope>
    <source>
        <strain evidence="3 4">KSX58</strain>
    </source>
</reference>
<keyword evidence="4" id="KW-1185">Reference proteome</keyword>
<dbReference type="AlphaFoldDB" id="A0ABD2WUF5"/>
<comment type="similarity">
    <text evidence="1">Belongs to the CFAP97 family.</text>
</comment>
<evidence type="ECO:0000313" key="3">
    <source>
        <dbReference type="EMBL" id="KAL3396535.1"/>
    </source>
</evidence>
<evidence type="ECO:0000256" key="2">
    <source>
        <dbReference type="SAM" id="MobiDB-lite"/>
    </source>
</evidence>
<dbReference type="EMBL" id="JBJJXI010000070">
    <property type="protein sequence ID" value="KAL3396535.1"/>
    <property type="molecule type" value="Genomic_DNA"/>
</dbReference>
<dbReference type="InterPro" id="IPR038792">
    <property type="entry name" value="CFAP97D1/2"/>
</dbReference>
<dbReference type="InterPro" id="IPR029488">
    <property type="entry name" value="Hmw/CFAP97"/>
</dbReference>
<organism evidence="3 4">
    <name type="scientific">Trichogramma kaykai</name>
    <dbReference type="NCBI Taxonomy" id="54128"/>
    <lineage>
        <taxon>Eukaryota</taxon>
        <taxon>Metazoa</taxon>
        <taxon>Ecdysozoa</taxon>
        <taxon>Arthropoda</taxon>
        <taxon>Hexapoda</taxon>
        <taxon>Insecta</taxon>
        <taxon>Pterygota</taxon>
        <taxon>Neoptera</taxon>
        <taxon>Endopterygota</taxon>
        <taxon>Hymenoptera</taxon>
        <taxon>Apocrita</taxon>
        <taxon>Proctotrupomorpha</taxon>
        <taxon>Chalcidoidea</taxon>
        <taxon>Trichogrammatidae</taxon>
        <taxon>Trichogramma</taxon>
    </lineage>
</organism>
<feature type="region of interest" description="Disordered" evidence="2">
    <location>
        <begin position="1"/>
        <end position="52"/>
    </location>
</feature>
<name>A0ABD2WUF5_9HYME</name>
<dbReference type="PANTHER" id="PTHR33768:SF3">
    <property type="entry name" value="MIP11318P"/>
    <property type="match status" value="1"/>
</dbReference>
<feature type="compositionally biased region" description="Basic and acidic residues" evidence="2">
    <location>
        <begin position="23"/>
        <end position="35"/>
    </location>
</feature>
<comment type="caution">
    <text evidence="3">The sequence shown here is derived from an EMBL/GenBank/DDBJ whole genome shotgun (WGS) entry which is preliminary data.</text>
</comment>
<dbReference type="PANTHER" id="PTHR33768">
    <property type="entry name" value="MIP11318P"/>
    <property type="match status" value="1"/>
</dbReference>
<gene>
    <name evidence="3" type="ORF">TKK_009430</name>
</gene>
<dbReference type="Pfam" id="PF13879">
    <property type="entry name" value="Hmw_CFAP97"/>
    <property type="match status" value="1"/>
</dbReference>
<evidence type="ECO:0000256" key="1">
    <source>
        <dbReference type="ARBA" id="ARBA00008315"/>
    </source>
</evidence>
<protein>
    <submittedName>
        <fullName evidence="3">Uncharacterized protein</fullName>
    </submittedName>
</protein>
<evidence type="ECO:0000313" key="4">
    <source>
        <dbReference type="Proteomes" id="UP001627154"/>
    </source>
</evidence>